<keyword evidence="4" id="KW-1185">Reference proteome</keyword>
<gene>
    <name evidence="3" type="ORF">DM01DRAFT_324740</name>
</gene>
<dbReference type="AlphaFoldDB" id="A0A1X2GSL1"/>
<accession>A0A1X2GSL1</accession>
<evidence type="ECO:0000313" key="4">
    <source>
        <dbReference type="Proteomes" id="UP000242146"/>
    </source>
</evidence>
<comment type="caution">
    <text evidence="3">The sequence shown here is derived from an EMBL/GenBank/DDBJ whole genome shotgun (WGS) entry which is preliminary data.</text>
</comment>
<reference evidence="3 4" key="1">
    <citation type="submission" date="2016-07" db="EMBL/GenBank/DDBJ databases">
        <title>Pervasive Adenine N6-methylation of Active Genes in Fungi.</title>
        <authorList>
            <consortium name="DOE Joint Genome Institute"/>
            <person name="Mondo S.J."/>
            <person name="Dannebaum R.O."/>
            <person name="Kuo R.C."/>
            <person name="Labutti K."/>
            <person name="Haridas S."/>
            <person name="Kuo A."/>
            <person name="Salamov A."/>
            <person name="Ahrendt S.R."/>
            <person name="Lipzen A."/>
            <person name="Sullivan W."/>
            <person name="Andreopoulos W.B."/>
            <person name="Clum A."/>
            <person name="Lindquist E."/>
            <person name="Daum C."/>
            <person name="Ramamoorthy G.K."/>
            <person name="Gryganskyi A."/>
            <person name="Culley D."/>
            <person name="Magnuson J.K."/>
            <person name="James T.Y."/>
            <person name="O'Malley M.A."/>
            <person name="Stajich J.E."/>
            <person name="Spatafora J.W."/>
            <person name="Visel A."/>
            <person name="Grigoriev I.V."/>
        </authorList>
    </citation>
    <scope>NUCLEOTIDE SEQUENCE [LARGE SCALE GENOMIC DNA]</scope>
    <source>
        <strain evidence="3 4">NRRL 3301</strain>
    </source>
</reference>
<keyword evidence="2" id="KW-1133">Transmembrane helix</keyword>
<organism evidence="3 4">
    <name type="scientific">Hesseltinella vesiculosa</name>
    <dbReference type="NCBI Taxonomy" id="101127"/>
    <lineage>
        <taxon>Eukaryota</taxon>
        <taxon>Fungi</taxon>
        <taxon>Fungi incertae sedis</taxon>
        <taxon>Mucoromycota</taxon>
        <taxon>Mucoromycotina</taxon>
        <taxon>Mucoromycetes</taxon>
        <taxon>Mucorales</taxon>
        <taxon>Cunninghamellaceae</taxon>
        <taxon>Hesseltinella</taxon>
    </lineage>
</organism>
<keyword evidence="2" id="KW-0472">Membrane</keyword>
<evidence type="ECO:0000256" key="2">
    <source>
        <dbReference type="SAM" id="Phobius"/>
    </source>
</evidence>
<name>A0A1X2GSL1_9FUNG</name>
<dbReference type="EMBL" id="MCGT01000004">
    <property type="protein sequence ID" value="ORX60467.1"/>
    <property type="molecule type" value="Genomic_DNA"/>
</dbReference>
<evidence type="ECO:0000256" key="1">
    <source>
        <dbReference type="SAM" id="MobiDB-lite"/>
    </source>
</evidence>
<feature type="region of interest" description="Disordered" evidence="1">
    <location>
        <begin position="86"/>
        <end position="105"/>
    </location>
</feature>
<dbReference type="Proteomes" id="UP000242146">
    <property type="component" value="Unassembled WGS sequence"/>
</dbReference>
<sequence length="303" mass="34853">MNGQSNNGTGVMQSIHANERVAALDHFKAYTQNTPIIGLVLFGFYLLVYVLRYLYWRHRRKRYHVRLLEYEKLRWLWHQQDDKEEKKYHERHRHRRPSSMATLTEDPRDARKFYPSLSSTDGDDDEIKEERDLGVQDPFVRRDSNLLTVSKFNSDKLDSSTTSSSSAVTLASPGFPSDPAWSAHHLFDEEKALPGYATPSSSSMRSLHSPVLSLPVPVTRPGHESRQKLGRSPSPPSSSSSSSSSSLPTSTFGRPPRSVDSWQWYDTKAKRQRMVWQWSVAMGRCQYAHARNLTAVIERWERT</sequence>
<protein>
    <submittedName>
        <fullName evidence="3">Uncharacterized protein</fullName>
    </submittedName>
</protein>
<feature type="compositionally biased region" description="Low complexity" evidence="1">
    <location>
        <begin position="237"/>
        <end position="246"/>
    </location>
</feature>
<feature type="region of interest" description="Disordered" evidence="1">
    <location>
        <begin position="194"/>
        <end position="255"/>
    </location>
</feature>
<feature type="region of interest" description="Disordered" evidence="1">
    <location>
        <begin position="112"/>
        <end position="134"/>
    </location>
</feature>
<evidence type="ECO:0000313" key="3">
    <source>
        <dbReference type="EMBL" id="ORX60467.1"/>
    </source>
</evidence>
<proteinExistence type="predicted"/>
<dbReference type="OrthoDB" id="2284119at2759"/>
<feature type="transmembrane region" description="Helical" evidence="2">
    <location>
        <begin position="36"/>
        <end position="56"/>
    </location>
</feature>
<feature type="compositionally biased region" description="Low complexity" evidence="1">
    <location>
        <begin position="199"/>
        <end position="213"/>
    </location>
</feature>
<keyword evidence="2" id="KW-0812">Transmembrane</keyword>